<evidence type="ECO:0000313" key="4">
    <source>
        <dbReference type="EMBL" id="RNL37840.1"/>
    </source>
</evidence>
<dbReference type="Gene3D" id="2.10.270.10">
    <property type="entry name" value="Cholin Binding"/>
    <property type="match status" value="4"/>
</dbReference>
<evidence type="ECO:0000256" key="2">
    <source>
        <dbReference type="PROSITE-ProRule" id="PRU00591"/>
    </source>
</evidence>
<protein>
    <recommendedName>
        <fullName evidence="3">Metallo-beta-lactamase domain-containing protein</fullName>
    </recommendedName>
</protein>
<dbReference type="Pfam" id="PF19127">
    <property type="entry name" value="Choline_bind_3"/>
    <property type="match status" value="3"/>
</dbReference>
<dbReference type="SUPFAM" id="SSF69360">
    <property type="entry name" value="Cell wall binding repeat"/>
    <property type="match status" value="2"/>
</dbReference>
<feature type="domain" description="Metallo-beta-lactamase" evidence="3">
    <location>
        <begin position="12"/>
        <end position="58"/>
    </location>
</feature>
<comment type="caution">
    <text evidence="4">The sequence shown here is derived from an EMBL/GenBank/DDBJ whole genome shotgun (WGS) entry which is preliminary data.</text>
</comment>
<gene>
    <name evidence="4" type="ORF">DMP08_12195</name>
</gene>
<dbReference type="Pfam" id="PF01473">
    <property type="entry name" value="Choline_bind_1"/>
    <property type="match status" value="3"/>
</dbReference>
<reference evidence="5" key="1">
    <citation type="submission" date="2018-05" db="EMBL/GenBank/DDBJ databases">
        <title>Genome Sequencing of selected type strains of the family Eggerthellaceae.</title>
        <authorList>
            <person name="Danylec N."/>
            <person name="Stoll D.A."/>
            <person name="Doetsch A."/>
            <person name="Huch M."/>
        </authorList>
    </citation>
    <scope>NUCLEOTIDE SEQUENCE [LARGE SCALE GENOMIC DNA]</scope>
    <source>
        <strain evidence="5">DSM 16106</strain>
    </source>
</reference>
<dbReference type="AlphaFoldDB" id="A0A3N0ATA9"/>
<dbReference type="InterPro" id="IPR001279">
    <property type="entry name" value="Metallo-B-lactamas"/>
</dbReference>
<dbReference type="Gene3D" id="3.60.15.10">
    <property type="entry name" value="Ribonuclease Z/Hydroxyacylglutathione hydrolase-like"/>
    <property type="match status" value="1"/>
</dbReference>
<dbReference type="PROSITE" id="PS51170">
    <property type="entry name" value="CW"/>
    <property type="match status" value="2"/>
</dbReference>
<dbReference type="PANTHER" id="PTHR30619:SF7">
    <property type="entry name" value="BETA-LACTAMASE DOMAIN PROTEIN"/>
    <property type="match status" value="1"/>
</dbReference>
<organism evidence="4 5">
    <name type="scientific">Paraeggerthella hongkongensis</name>
    <dbReference type="NCBI Taxonomy" id="230658"/>
    <lineage>
        <taxon>Bacteria</taxon>
        <taxon>Bacillati</taxon>
        <taxon>Actinomycetota</taxon>
        <taxon>Coriobacteriia</taxon>
        <taxon>Eggerthellales</taxon>
        <taxon>Eggerthellaceae</taxon>
        <taxon>Paraeggerthella</taxon>
    </lineage>
</organism>
<dbReference type="Proteomes" id="UP000278632">
    <property type="component" value="Unassembled WGS sequence"/>
</dbReference>
<feature type="non-terminal residue" evidence="4">
    <location>
        <position position="572"/>
    </location>
</feature>
<dbReference type="Pfam" id="PF00753">
    <property type="entry name" value="Lactamase_B"/>
    <property type="match status" value="1"/>
</dbReference>
<dbReference type="PANTHER" id="PTHR30619">
    <property type="entry name" value="DNA INTERNALIZATION/COMPETENCE PROTEIN COMEC/REC2"/>
    <property type="match status" value="1"/>
</dbReference>
<sequence length="572" mass="62852">MNSSNLDFYLGTHPHSDHIGSADEIIREFSPRRVYISEYQDSFISDESRLWDNQYVYDRAIAAAKETGGILIQNLSPNAPIEPSPDDSQEENTLDAIGKMPEADVLDAGAIVERFGIDPTDQRDPYNSETLPDTGIAVTRSSDSNLIHEYEPDPSTTGNPCFTLGSMSIEIVNYGDDYKFNPVPDANYFSWGVKVETNGSTAFLSGDINNYDGDEDRLAKAIGHVDLLKLGHHGTVGSNTPLYLAALSPAYAIQTGHGTNLPEYATSALDALQIRYFTAPEAAASGLEAVITTFTPNGIELNTMQNGATFHSFSHSPHMAAYRQGLKQEQHGWKNVDGSWFWFDDSAAASENTWLKQRETWYWLTESGKMATGWAKASDGKRYFFESSGAMRPGGWLKDGGAWYYLAASGAMQTGWLSLGGTWYWLDPESGRMATGWAKTPDGKRYFFDGSGAMKSGGWMSSGGAWYYLSGSGAMQTGWLKQGGTWYWLDPESGRMATGWAKTPDGTWYFFDGSGAMKSGGWMSSGGAWYYLSGSGAMQTGWLKQGGTWYWLDPESGRMATGWAKTPDGTWY</sequence>
<name>A0A3N0ATA9_9ACTN</name>
<keyword evidence="1" id="KW-0677">Repeat</keyword>
<evidence type="ECO:0000256" key="1">
    <source>
        <dbReference type="ARBA" id="ARBA00022737"/>
    </source>
</evidence>
<dbReference type="InterPro" id="IPR036866">
    <property type="entry name" value="RibonucZ/Hydroxyglut_hydro"/>
</dbReference>
<accession>A0A3N0ATA9</accession>
<keyword evidence="5" id="KW-1185">Reference proteome</keyword>
<feature type="repeat" description="Cell wall-binding" evidence="2">
    <location>
        <begin position="497"/>
        <end position="517"/>
    </location>
</feature>
<evidence type="ECO:0000259" key="3">
    <source>
        <dbReference type="Pfam" id="PF00753"/>
    </source>
</evidence>
<evidence type="ECO:0000313" key="5">
    <source>
        <dbReference type="Proteomes" id="UP000278632"/>
    </source>
</evidence>
<dbReference type="InterPro" id="IPR052159">
    <property type="entry name" value="Competence_DNA_uptake"/>
</dbReference>
<dbReference type="EMBL" id="QICD01000046">
    <property type="protein sequence ID" value="RNL37840.1"/>
    <property type="molecule type" value="Genomic_DNA"/>
</dbReference>
<dbReference type="SUPFAM" id="SSF56281">
    <property type="entry name" value="Metallo-hydrolase/oxidoreductase"/>
    <property type="match status" value="1"/>
</dbReference>
<feature type="repeat" description="Cell wall-binding" evidence="2">
    <location>
        <begin position="434"/>
        <end position="454"/>
    </location>
</feature>
<proteinExistence type="predicted"/>
<dbReference type="InterPro" id="IPR018337">
    <property type="entry name" value="Cell_wall/Cho-bd_repeat"/>
</dbReference>